<sequence>MPNKPAPPPPLWRFILILTGLVLMVGAPIVGILPGPGGIFVFAAGLVLVLRNSLWARRHFARIKRRWPWFGDLADRALRRRSAARRRQKKRDSAR</sequence>
<evidence type="ECO:0000313" key="3">
    <source>
        <dbReference type="Proteomes" id="UP000554342"/>
    </source>
</evidence>
<keyword evidence="1" id="KW-0472">Membrane</keyword>
<dbReference type="AlphaFoldDB" id="A0A840YUL5"/>
<reference evidence="2 3" key="1">
    <citation type="submission" date="2020-08" db="EMBL/GenBank/DDBJ databases">
        <title>Genomic Encyclopedia of Type Strains, Phase IV (KMG-IV): sequencing the most valuable type-strain genomes for metagenomic binning, comparative biology and taxonomic classification.</title>
        <authorList>
            <person name="Goeker M."/>
        </authorList>
    </citation>
    <scope>NUCLEOTIDE SEQUENCE [LARGE SCALE GENOMIC DNA]</scope>
    <source>
        <strain evidence="2 3">DSM 27203</strain>
    </source>
</reference>
<organism evidence="2 3">
    <name type="scientific">Stakelama sediminis</name>
    <dbReference type="NCBI Taxonomy" id="463200"/>
    <lineage>
        <taxon>Bacteria</taxon>
        <taxon>Pseudomonadati</taxon>
        <taxon>Pseudomonadota</taxon>
        <taxon>Alphaproteobacteria</taxon>
        <taxon>Sphingomonadales</taxon>
        <taxon>Sphingomonadaceae</taxon>
        <taxon>Stakelama</taxon>
    </lineage>
</organism>
<feature type="transmembrane region" description="Helical" evidence="1">
    <location>
        <begin position="39"/>
        <end position="56"/>
    </location>
</feature>
<feature type="transmembrane region" description="Helical" evidence="1">
    <location>
        <begin position="12"/>
        <end position="33"/>
    </location>
</feature>
<evidence type="ECO:0000256" key="1">
    <source>
        <dbReference type="SAM" id="Phobius"/>
    </source>
</evidence>
<evidence type="ECO:0000313" key="2">
    <source>
        <dbReference type="EMBL" id="MBB5717215.1"/>
    </source>
</evidence>
<accession>A0A840YUL5</accession>
<keyword evidence="1" id="KW-0812">Transmembrane</keyword>
<protein>
    <submittedName>
        <fullName evidence="2">Uncharacterized protein</fullName>
    </submittedName>
</protein>
<dbReference type="RefSeq" id="WP_343043036.1">
    <property type="nucleotide sequence ID" value="NZ_BAABIF010000004.1"/>
</dbReference>
<name>A0A840YUL5_9SPHN</name>
<keyword evidence="3" id="KW-1185">Reference proteome</keyword>
<dbReference type="Proteomes" id="UP000554342">
    <property type="component" value="Unassembled WGS sequence"/>
</dbReference>
<comment type="caution">
    <text evidence="2">The sequence shown here is derived from an EMBL/GenBank/DDBJ whole genome shotgun (WGS) entry which is preliminary data.</text>
</comment>
<dbReference type="EMBL" id="JACIJI010000001">
    <property type="protein sequence ID" value="MBB5717215.1"/>
    <property type="molecule type" value="Genomic_DNA"/>
</dbReference>
<proteinExistence type="predicted"/>
<keyword evidence="1" id="KW-1133">Transmembrane helix</keyword>
<gene>
    <name evidence="2" type="ORF">FHR23_000122</name>
</gene>